<dbReference type="GeneID" id="85444533"/>
<gene>
    <name evidence="1" type="ORF">LY79DRAFT_582916</name>
</gene>
<dbReference type="Proteomes" id="UP001230504">
    <property type="component" value="Unassembled WGS sequence"/>
</dbReference>
<organism evidence="1 2">
    <name type="scientific">Colletotrichum navitas</name>
    <dbReference type="NCBI Taxonomy" id="681940"/>
    <lineage>
        <taxon>Eukaryota</taxon>
        <taxon>Fungi</taxon>
        <taxon>Dikarya</taxon>
        <taxon>Ascomycota</taxon>
        <taxon>Pezizomycotina</taxon>
        <taxon>Sordariomycetes</taxon>
        <taxon>Hypocreomycetidae</taxon>
        <taxon>Glomerellales</taxon>
        <taxon>Glomerellaceae</taxon>
        <taxon>Colletotrichum</taxon>
        <taxon>Colletotrichum graminicola species complex</taxon>
    </lineage>
</organism>
<evidence type="ECO:0000313" key="1">
    <source>
        <dbReference type="EMBL" id="KAK1574538.1"/>
    </source>
</evidence>
<evidence type="ECO:0000313" key="2">
    <source>
        <dbReference type="Proteomes" id="UP001230504"/>
    </source>
</evidence>
<sequence>MGMRLVSQRVEISERVAQGFQSRCHTTACLVKLHKTRAYYVLKVYGGYQKLFLRFHVGFPAGSVHQSSLRTFSSRPSHTLAEGPKGPCCSGAITDAPFRTMTSALGTASKNNTSEHFKVQSLTETNRNRMVEPSLFGVDGLTAVGQLTRQSNVEQTMVDDGAG</sequence>
<protein>
    <submittedName>
        <fullName evidence="1">Uncharacterized protein</fullName>
    </submittedName>
</protein>
<reference evidence="1" key="1">
    <citation type="submission" date="2021-06" db="EMBL/GenBank/DDBJ databases">
        <title>Comparative genomics, transcriptomics and evolutionary studies reveal genomic signatures of adaptation to plant cell wall in hemibiotrophic fungi.</title>
        <authorList>
            <consortium name="DOE Joint Genome Institute"/>
            <person name="Baroncelli R."/>
            <person name="Diaz J.F."/>
            <person name="Benocci T."/>
            <person name="Peng M."/>
            <person name="Battaglia E."/>
            <person name="Haridas S."/>
            <person name="Andreopoulos W."/>
            <person name="Labutti K."/>
            <person name="Pangilinan J."/>
            <person name="Floch G.L."/>
            <person name="Makela M.R."/>
            <person name="Henrissat B."/>
            <person name="Grigoriev I.V."/>
            <person name="Crouch J.A."/>
            <person name="De Vries R.P."/>
            <person name="Sukno S.A."/>
            <person name="Thon M.R."/>
        </authorList>
    </citation>
    <scope>NUCLEOTIDE SEQUENCE</scope>
    <source>
        <strain evidence="1">CBS 125086</strain>
    </source>
</reference>
<dbReference type="AlphaFoldDB" id="A0AAD8PRU2"/>
<keyword evidence="2" id="KW-1185">Reference proteome</keyword>
<dbReference type="EMBL" id="JAHLJV010000074">
    <property type="protein sequence ID" value="KAK1574538.1"/>
    <property type="molecule type" value="Genomic_DNA"/>
</dbReference>
<name>A0AAD8PRU2_9PEZI</name>
<proteinExistence type="predicted"/>
<dbReference type="RefSeq" id="XP_060410056.1">
    <property type="nucleotide sequence ID" value="XM_060560293.1"/>
</dbReference>
<accession>A0AAD8PRU2</accession>
<comment type="caution">
    <text evidence="1">The sequence shown here is derived from an EMBL/GenBank/DDBJ whole genome shotgun (WGS) entry which is preliminary data.</text>
</comment>